<dbReference type="PANTHER" id="PTHR43736">
    <property type="entry name" value="ADP-RIBOSE PYROPHOSPHATASE"/>
    <property type="match status" value="1"/>
</dbReference>
<dbReference type="Proteomes" id="UP000501753">
    <property type="component" value="Chromosome"/>
</dbReference>
<dbReference type="CDD" id="cd02883">
    <property type="entry name" value="NUDIX_Hydrolase"/>
    <property type="match status" value="1"/>
</dbReference>
<dbReference type="InterPro" id="IPR020084">
    <property type="entry name" value="NUDIX_hydrolase_CS"/>
</dbReference>
<dbReference type="PRINTS" id="PR00502">
    <property type="entry name" value="NUDIXFAMILY"/>
</dbReference>
<dbReference type="Gene3D" id="3.90.79.10">
    <property type="entry name" value="Nucleoside Triphosphate Pyrophosphohydrolase"/>
    <property type="match status" value="1"/>
</dbReference>
<keyword evidence="2 3" id="KW-0378">Hydrolase</keyword>
<dbReference type="OrthoDB" id="9804442at2"/>
<evidence type="ECO:0000313" key="5">
    <source>
        <dbReference type="EMBL" id="AZS87305.1"/>
    </source>
</evidence>
<dbReference type="EMBL" id="CP029078">
    <property type="protein sequence ID" value="QCN90527.1"/>
    <property type="molecule type" value="Genomic_DNA"/>
</dbReference>
<dbReference type="InterPro" id="IPR015797">
    <property type="entry name" value="NUDIX_hydrolase-like_dom_sf"/>
</dbReference>
<evidence type="ECO:0000256" key="1">
    <source>
        <dbReference type="ARBA" id="ARBA00005582"/>
    </source>
</evidence>
<evidence type="ECO:0000259" key="4">
    <source>
        <dbReference type="PROSITE" id="PS51462"/>
    </source>
</evidence>
<gene>
    <name evidence="6" type="ORF">DDJ31_13195</name>
    <name evidence="5" type="ORF">ELQ87_26065</name>
</gene>
<reference evidence="5 7" key="2">
    <citation type="submission" date="2018-12" db="EMBL/GenBank/DDBJ databases">
        <title>Streptomyces griseoviridis F1-27 complete genome.</title>
        <authorList>
            <person name="Mariita R.M."/>
            <person name="Sello J.K."/>
        </authorList>
    </citation>
    <scope>NUCLEOTIDE SEQUENCE [LARGE SCALE GENOMIC DNA]</scope>
    <source>
        <strain evidence="5 7">F1-27</strain>
    </source>
</reference>
<comment type="similarity">
    <text evidence="1 3">Belongs to the Nudix hydrolase family.</text>
</comment>
<dbReference type="Pfam" id="PF00293">
    <property type="entry name" value="NUDIX"/>
    <property type="match status" value="1"/>
</dbReference>
<dbReference type="AlphaFoldDB" id="A0A3S9ZHQ2"/>
<feature type="domain" description="Nudix hydrolase" evidence="4">
    <location>
        <begin position="4"/>
        <end position="146"/>
    </location>
</feature>
<dbReference type="RefSeq" id="WP_127180104.1">
    <property type="nucleotide sequence ID" value="NZ_CP029078.1"/>
</dbReference>
<dbReference type="PROSITE" id="PS00893">
    <property type="entry name" value="NUDIX_BOX"/>
    <property type="match status" value="1"/>
</dbReference>
<evidence type="ECO:0000313" key="8">
    <source>
        <dbReference type="Proteomes" id="UP000501753"/>
    </source>
</evidence>
<accession>A0A3S9ZHQ2</accession>
<name>A0A3S9ZHQ2_STRGD</name>
<protein>
    <submittedName>
        <fullName evidence="5">NUDIX domain-containing protein</fullName>
    </submittedName>
    <submittedName>
        <fullName evidence="6">NUDIX hydrolase</fullName>
    </submittedName>
</protein>
<dbReference type="PANTHER" id="PTHR43736:SF1">
    <property type="entry name" value="DIHYDRONEOPTERIN TRIPHOSPHATE DIPHOSPHATASE"/>
    <property type="match status" value="1"/>
</dbReference>
<reference evidence="6 8" key="1">
    <citation type="submission" date="2018-04" db="EMBL/GenBank/DDBJ databases">
        <title>Complete genome sequences of Streptomyces griseoviridis K61 and characterization of antagonistic properties of biological control agents.</title>
        <authorList>
            <person name="Mariita R.M."/>
            <person name="Sello J.K."/>
        </authorList>
    </citation>
    <scope>NUCLEOTIDE SEQUENCE [LARGE SCALE GENOMIC DNA]</scope>
    <source>
        <strain evidence="6 8">K61</strain>
    </source>
</reference>
<dbReference type="InterPro" id="IPR000086">
    <property type="entry name" value="NUDIX_hydrolase_dom"/>
</dbReference>
<sequence length="159" mass="17521">MRKKLRVAAYAVCVRDDHLLMARWVAGDGPPLWTLPGGGLEHGEDPYDAVRREVEEETGYLMDVTALLGVGAARRLTPPRLSPRRLRRGVDGHAVRVLYEGRITGGDLRDEIGGSTDRAAWHPLAEVPDLHRSDAVDIALALWRQRPATGRLAHPDPEG</sequence>
<evidence type="ECO:0000256" key="2">
    <source>
        <dbReference type="ARBA" id="ARBA00022801"/>
    </source>
</evidence>
<dbReference type="InterPro" id="IPR020476">
    <property type="entry name" value="Nudix_hydrolase"/>
</dbReference>
<dbReference type="PROSITE" id="PS51462">
    <property type="entry name" value="NUDIX"/>
    <property type="match status" value="1"/>
</dbReference>
<dbReference type="SUPFAM" id="SSF55811">
    <property type="entry name" value="Nudix"/>
    <property type="match status" value="1"/>
</dbReference>
<dbReference type="GO" id="GO:0016787">
    <property type="term" value="F:hydrolase activity"/>
    <property type="evidence" value="ECO:0007669"/>
    <property type="project" value="UniProtKB-KW"/>
</dbReference>
<organism evidence="5 7">
    <name type="scientific">Streptomyces griseoviridis</name>
    <dbReference type="NCBI Taxonomy" id="45398"/>
    <lineage>
        <taxon>Bacteria</taxon>
        <taxon>Bacillati</taxon>
        <taxon>Actinomycetota</taxon>
        <taxon>Actinomycetes</taxon>
        <taxon>Kitasatosporales</taxon>
        <taxon>Streptomycetaceae</taxon>
        <taxon>Streptomyces</taxon>
    </lineage>
</organism>
<proteinExistence type="inferred from homology"/>
<dbReference type="Proteomes" id="UP000271291">
    <property type="component" value="Chromosome"/>
</dbReference>
<evidence type="ECO:0000313" key="6">
    <source>
        <dbReference type="EMBL" id="QCN90527.1"/>
    </source>
</evidence>
<keyword evidence="8" id="KW-1185">Reference proteome</keyword>
<dbReference type="EMBL" id="CP034687">
    <property type="protein sequence ID" value="AZS87305.1"/>
    <property type="molecule type" value="Genomic_DNA"/>
</dbReference>
<dbReference type="KEGG" id="sgd:ELQ87_26065"/>
<evidence type="ECO:0000256" key="3">
    <source>
        <dbReference type="RuleBase" id="RU003476"/>
    </source>
</evidence>
<evidence type="ECO:0000313" key="7">
    <source>
        <dbReference type="Proteomes" id="UP000271291"/>
    </source>
</evidence>